<comment type="subcellular location">
    <subcellularLocation>
        <location evidence="1">Endomembrane system</location>
        <topology evidence="1">Multi-pass membrane protein</topology>
    </subcellularLocation>
</comment>
<comment type="caution">
    <text evidence="7">The sequence shown here is derived from an EMBL/GenBank/DDBJ whole genome shotgun (WGS) entry which is preliminary data.</text>
</comment>
<name>A0A0J6VCC9_9MYCO</name>
<evidence type="ECO:0000256" key="3">
    <source>
        <dbReference type="ARBA" id="ARBA00022989"/>
    </source>
</evidence>
<dbReference type="SUPFAM" id="SSF81343">
    <property type="entry name" value="Fumarate reductase respiratory complex transmembrane subunits"/>
    <property type="match status" value="1"/>
</dbReference>
<dbReference type="Pfam" id="PF02656">
    <property type="entry name" value="DUF202"/>
    <property type="match status" value="1"/>
</dbReference>
<feature type="transmembrane region" description="Helical" evidence="5">
    <location>
        <begin position="63"/>
        <end position="82"/>
    </location>
</feature>
<keyword evidence="8" id="KW-1185">Reference proteome</keyword>
<evidence type="ECO:0000259" key="6">
    <source>
        <dbReference type="Pfam" id="PF02656"/>
    </source>
</evidence>
<keyword evidence="3 5" id="KW-1133">Transmembrane helix</keyword>
<dbReference type="InterPro" id="IPR034804">
    <property type="entry name" value="SQR/QFR_C/D"/>
</dbReference>
<dbReference type="RefSeq" id="WP_048474126.1">
    <property type="nucleotide sequence ID" value="NZ_JYNL01000069.1"/>
</dbReference>
<sequence>MTRQPLDANTRLAAERTRLAYERTLMAWIRTATGLIAFGFTIYQIFRYLAASEGLRAPLVSPQVVGVVMIVVGLVSLILAWVQHRRAMATLRADFGPMPGSLAGILAALIAGLGVVALLGVTARL</sequence>
<evidence type="ECO:0000256" key="5">
    <source>
        <dbReference type="SAM" id="Phobius"/>
    </source>
</evidence>
<evidence type="ECO:0000313" key="7">
    <source>
        <dbReference type="EMBL" id="KMO67377.1"/>
    </source>
</evidence>
<dbReference type="InterPro" id="IPR003807">
    <property type="entry name" value="DUF202"/>
</dbReference>
<gene>
    <name evidence="7" type="ORF">MCHLDSM_06626</name>
</gene>
<accession>A0A0J6VCC9</accession>
<proteinExistence type="predicted"/>
<keyword evidence="4 5" id="KW-0472">Membrane</keyword>
<dbReference type="GO" id="GO:0012505">
    <property type="term" value="C:endomembrane system"/>
    <property type="evidence" value="ECO:0007669"/>
    <property type="project" value="UniProtKB-SubCell"/>
</dbReference>
<dbReference type="AlphaFoldDB" id="A0A0J6VCC9"/>
<reference evidence="7 8" key="1">
    <citation type="journal article" date="2015" name="Genome Biol. Evol.">
        <title>Characterization of Three Mycobacterium spp. with Potential Use in Bioremediation by Genome Sequencing and Comparative Genomics.</title>
        <authorList>
            <person name="Das S."/>
            <person name="Pettersson B.M."/>
            <person name="Behra P.R."/>
            <person name="Ramesh M."/>
            <person name="Dasgupta S."/>
            <person name="Bhattacharya A."/>
            <person name="Kirsebom L.A."/>
        </authorList>
    </citation>
    <scope>NUCLEOTIDE SEQUENCE [LARGE SCALE GENOMIC DNA]</scope>
    <source>
        <strain evidence="7 8">DSM 43826</strain>
    </source>
</reference>
<dbReference type="PATRIC" id="fig|37916.4.peg.6643"/>
<protein>
    <recommendedName>
        <fullName evidence="6">DUF202 domain-containing protein</fullName>
    </recommendedName>
</protein>
<feature type="domain" description="DUF202" evidence="6">
    <location>
        <begin position="16"/>
        <end position="88"/>
    </location>
</feature>
<dbReference type="Proteomes" id="UP000036513">
    <property type="component" value="Unassembled WGS sequence"/>
</dbReference>
<dbReference type="STRING" id="37916.MCHLDSM_06626"/>
<organism evidence="7 8">
    <name type="scientific">Mycolicibacterium chlorophenolicum</name>
    <dbReference type="NCBI Taxonomy" id="37916"/>
    <lineage>
        <taxon>Bacteria</taxon>
        <taxon>Bacillati</taxon>
        <taxon>Actinomycetota</taxon>
        <taxon>Actinomycetes</taxon>
        <taxon>Mycobacteriales</taxon>
        <taxon>Mycobacteriaceae</taxon>
        <taxon>Mycolicibacterium</taxon>
    </lineage>
</organism>
<evidence type="ECO:0000313" key="8">
    <source>
        <dbReference type="Proteomes" id="UP000036513"/>
    </source>
</evidence>
<evidence type="ECO:0000256" key="2">
    <source>
        <dbReference type="ARBA" id="ARBA00022692"/>
    </source>
</evidence>
<feature type="transmembrane region" description="Helical" evidence="5">
    <location>
        <begin position="102"/>
        <end position="123"/>
    </location>
</feature>
<dbReference type="EMBL" id="JYNL01000069">
    <property type="protein sequence ID" value="KMO67377.1"/>
    <property type="molecule type" value="Genomic_DNA"/>
</dbReference>
<keyword evidence="2 5" id="KW-0812">Transmembrane</keyword>
<feature type="transmembrane region" description="Helical" evidence="5">
    <location>
        <begin position="25"/>
        <end position="43"/>
    </location>
</feature>
<dbReference type="GO" id="GO:0016020">
    <property type="term" value="C:membrane"/>
    <property type="evidence" value="ECO:0007669"/>
    <property type="project" value="InterPro"/>
</dbReference>
<evidence type="ECO:0000256" key="4">
    <source>
        <dbReference type="ARBA" id="ARBA00023136"/>
    </source>
</evidence>
<evidence type="ECO:0000256" key="1">
    <source>
        <dbReference type="ARBA" id="ARBA00004127"/>
    </source>
</evidence>